<dbReference type="EMBL" id="FOLI01000007">
    <property type="protein sequence ID" value="SFC17855.1"/>
    <property type="molecule type" value="Genomic_DNA"/>
</dbReference>
<feature type="transmembrane region" description="Helical" evidence="1">
    <location>
        <begin position="122"/>
        <end position="139"/>
    </location>
</feature>
<dbReference type="Proteomes" id="UP000199376">
    <property type="component" value="Unassembled WGS sequence"/>
</dbReference>
<feature type="transmembrane region" description="Helical" evidence="1">
    <location>
        <begin position="173"/>
        <end position="191"/>
    </location>
</feature>
<proteinExistence type="predicted"/>
<evidence type="ECO:0000313" key="2">
    <source>
        <dbReference type="EMBL" id="SFC17855.1"/>
    </source>
</evidence>
<organism evidence="2 3">
    <name type="scientific">Fructobacillus durionis</name>
    <dbReference type="NCBI Taxonomy" id="283737"/>
    <lineage>
        <taxon>Bacteria</taxon>
        <taxon>Bacillati</taxon>
        <taxon>Bacillota</taxon>
        <taxon>Bacilli</taxon>
        <taxon>Lactobacillales</taxon>
        <taxon>Lactobacillaceae</taxon>
        <taxon>Fructobacillus</taxon>
    </lineage>
</organism>
<keyword evidence="1" id="KW-0472">Membrane</keyword>
<keyword evidence="3" id="KW-1185">Reference proteome</keyword>
<sequence length="254" mass="28636">MYFNELAGFAFLVASIWFLIERILNFKAGVPLSKRGKWLLVTMVLSVLVMIAENNSGSSKIHEVVSLTFIVAIIWLIVEWRANRKMGVPLSKKGKWLIVFIVATRMYSIVSDADSSELSELFMLSCIVTAIWLIVESRANRKMGIPLSRKGKWLLFAFELSFLGFGVTVSSDAFKISFILAACLYDALLYLVIEWRTNRRSGLPLSKKGKWLLAVTVFFFLATGVSGLIEIENTTHVLQKSEMRQLIESLGVKL</sequence>
<dbReference type="RefSeq" id="WP_091503045.1">
    <property type="nucleotide sequence ID" value="NZ_FOLI01000007.1"/>
</dbReference>
<keyword evidence="1" id="KW-1133">Transmembrane helix</keyword>
<feature type="transmembrane region" description="Helical" evidence="1">
    <location>
        <begin position="36"/>
        <end position="52"/>
    </location>
</feature>
<feature type="transmembrane region" description="Helical" evidence="1">
    <location>
        <begin position="64"/>
        <end position="82"/>
    </location>
</feature>
<reference evidence="2 3" key="1">
    <citation type="submission" date="2016-10" db="EMBL/GenBank/DDBJ databases">
        <authorList>
            <person name="de Groot N.N."/>
        </authorList>
    </citation>
    <scope>NUCLEOTIDE SEQUENCE [LARGE SCALE GENOMIC DNA]</scope>
    <source>
        <strain evidence="2 3">DSM 19113</strain>
    </source>
</reference>
<keyword evidence="1" id="KW-0812">Transmembrane</keyword>
<dbReference type="AlphaFoldDB" id="A0A1I1H281"/>
<feature type="transmembrane region" description="Helical" evidence="1">
    <location>
        <begin position="94"/>
        <end position="110"/>
    </location>
</feature>
<gene>
    <name evidence="2" type="ORF">SAMN05660453_1230</name>
</gene>
<protein>
    <submittedName>
        <fullName evidence="2">Uncharacterized protein</fullName>
    </submittedName>
</protein>
<feature type="transmembrane region" description="Helical" evidence="1">
    <location>
        <begin position="151"/>
        <end position="167"/>
    </location>
</feature>
<feature type="transmembrane region" description="Helical" evidence="1">
    <location>
        <begin position="211"/>
        <end position="229"/>
    </location>
</feature>
<name>A0A1I1H281_9LACO</name>
<accession>A0A1I1H281</accession>
<evidence type="ECO:0000313" key="3">
    <source>
        <dbReference type="Proteomes" id="UP000199376"/>
    </source>
</evidence>
<feature type="transmembrane region" description="Helical" evidence="1">
    <location>
        <begin position="6"/>
        <end position="24"/>
    </location>
</feature>
<evidence type="ECO:0000256" key="1">
    <source>
        <dbReference type="SAM" id="Phobius"/>
    </source>
</evidence>